<dbReference type="GO" id="GO:0016020">
    <property type="term" value="C:membrane"/>
    <property type="evidence" value="ECO:0007669"/>
    <property type="project" value="UniProtKB-SubCell"/>
</dbReference>
<protein>
    <submittedName>
        <fullName evidence="7">Magnesium transporter</fullName>
    </submittedName>
</protein>
<keyword evidence="8" id="KW-1185">Reference proteome</keyword>
<feature type="transmembrane region" description="Helical" evidence="6">
    <location>
        <begin position="251"/>
        <end position="271"/>
    </location>
</feature>
<comment type="caution">
    <text evidence="7">The sequence shown here is derived from an EMBL/GenBank/DDBJ whole genome shotgun (WGS) entry which is preliminary data.</text>
</comment>
<dbReference type="EMBL" id="QUMS01000001">
    <property type="protein sequence ID" value="REG11675.1"/>
    <property type="molecule type" value="Genomic_DNA"/>
</dbReference>
<feature type="transmembrane region" description="Helical" evidence="6">
    <location>
        <begin position="283"/>
        <end position="302"/>
    </location>
</feature>
<dbReference type="Proteomes" id="UP000256388">
    <property type="component" value="Unassembled WGS sequence"/>
</dbReference>
<dbReference type="InterPro" id="IPR002523">
    <property type="entry name" value="MgTranspt_CorA/ZnTranspt_ZntB"/>
</dbReference>
<dbReference type="SUPFAM" id="SSF144083">
    <property type="entry name" value="Magnesium transport protein CorA, transmembrane region"/>
    <property type="match status" value="1"/>
</dbReference>
<dbReference type="RefSeq" id="WP_116224795.1">
    <property type="nucleotide sequence ID" value="NZ_AP018437.1"/>
</dbReference>
<accession>A0A347ZR40</accession>
<dbReference type="Gene3D" id="1.20.58.340">
    <property type="entry name" value="Magnesium transport protein CorA, transmembrane region"/>
    <property type="match status" value="2"/>
</dbReference>
<gene>
    <name evidence="7" type="ORF">DFR64_1567</name>
</gene>
<sequence>MLTILKTTENALVSIPQVADGAWVHVVNPTPEEIEQTYGLGIPRDFITYPLDLDERPRTEKEAGATLLLLRTPYYQGETQDIPYTTIPLGIILCNDFIITISKYKIPLLDSIAKKGRYFSTNKRNQFILNILLAIANEYLAAVRAINKKVDLIEDELQKSIRNKEVLELLKYQKSLELLSTALKSNELVFEKLQRIRSFKEFPDDSDLLEDVITENQQAIEMTNIASNLLSQMMDAFASIISNNQNQVIKLLTSVTIVLNLPTLISSFFGMNVSLPLSNSPHAFAWISLVSVAVMSSAVLIFKRRDWF</sequence>
<evidence type="ECO:0000256" key="4">
    <source>
        <dbReference type="ARBA" id="ARBA00022989"/>
    </source>
</evidence>
<dbReference type="OrthoDB" id="9803416at2"/>
<dbReference type="InterPro" id="IPR045863">
    <property type="entry name" value="CorA_TM1_TM2"/>
</dbReference>
<evidence type="ECO:0000313" key="8">
    <source>
        <dbReference type="Proteomes" id="UP000256388"/>
    </source>
</evidence>
<dbReference type="AlphaFoldDB" id="A0A347ZR40"/>
<proteinExistence type="inferred from homology"/>
<dbReference type="InterPro" id="IPR047199">
    <property type="entry name" value="CorA-like"/>
</dbReference>
<evidence type="ECO:0000256" key="6">
    <source>
        <dbReference type="SAM" id="Phobius"/>
    </source>
</evidence>
<dbReference type="CDD" id="cd12827">
    <property type="entry name" value="EcCorA_ZntB-like_u2"/>
    <property type="match status" value="1"/>
</dbReference>
<keyword evidence="4 6" id="KW-1133">Transmembrane helix</keyword>
<evidence type="ECO:0000256" key="2">
    <source>
        <dbReference type="ARBA" id="ARBA00009765"/>
    </source>
</evidence>
<keyword evidence="5 6" id="KW-0472">Membrane</keyword>
<reference evidence="7 8" key="1">
    <citation type="submission" date="2018-08" db="EMBL/GenBank/DDBJ databases">
        <title>Genomic Encyclopedia of Type Strains, Phase IV (KMG-IV): sequencing the most valuable type-strain genomes for metagenomic binning, comparative biology and taxonomic classification.</title>
        <authorList>
            <person name="Goeker M."/>
        </authorList>
    </citation>
    <scope>NUCLEOTIDE SEQUENCE [LARGE SCALE GENOMIC DNA]</scope>
    <source>
        <strain evidence="7 8">DSM 23923</strain>
    </source>
</reference>
<dbReference type="Gene3D" id="3.30.460.20">
    <property type="entry name" value="CorA soluble domain-like"/>
    <property type="match status" value="1"/>
</dbReference>
<name>A0A347ZR40_9CHLR</name>
<comment type="similarity">
    <text evidence="2">Belongs to the CorA metal ion transporter (MIT) (TC 1.A.35) family.</text>
</comment>
<organism evidence="7 8">
    <name type="scientific">Pelolinea submarina</name>
    <dbReference type="NCBI Taxonomy" id="913107"/>
    <lineage>
        <taxon>Bacteria</taxon>
        <taxon>Bacillati</taxon>
        <taxon>Chloroflexota</taxon>
        <taxon>Anaerolineae</taxon>
        <taxon>Anaerolineales</taxon>
        <taxon>Anaerolineaceae</taxon>
        <taxon>Pelolinea</taxon>
    </lineage>
</organism>
<evidence type="ECO:0000256" key="1">
    <source>
        <dbReference type="ARBA" id="ARBA00004141"/>
    </source>
</evidence>
<evidence type="ECO:0000313" key="7">
    <source>
        <dbReference type="EMBL" id="REG11675.1"/>
    </source>
</evidence>
<keyword evidence="3 6" id="KW-0812">Transmembrane</keyword>
<dbReference type="Pfam" id="PF01544">
    <property type="entry name" value="CorA"/>
    <property type="match status" value="1"/>
</dbReference>
<dbReference type="InterPro" id="IPR045861">
    <property type="entry name" value="CorA_cytoplasmic_dom"/>
</dbReference>
<evidence type="ECO:0000256" key="3">
    <source>
        <dbReference type="ARBA" id="ARBA00022692"/>
    </source>
</evidence>
<dbReference type="GO" id="GO:0046873">
    <property type="term" value="F:metal ion transmembrane transporter activity"/>
    <property type="evidence" value="ECO:0007669"/>
    <property type="project" value="InterPro"/>
</dbReference>
<comment type="subcellular location">
    <subcellularLocation>
        <location evidence="1">Membrane</location>
        <topology evidence="1">Multi-pass membrane protein</topology>
    </subcellularLocation>
</comment>
<evidence type="ECO:0000256" key="5">
    <source>
        <dbReference type="ARBA" id="ARBA00023136"/>
    </source>
</evidence>
<dbReference type="PANTHER" id="PTHR47891:SF2">
    <property type="entry name" value="MAGNESIUM AND COBALT TRANSPORTER"/>
    <property type="match status" value="1"/>
</dbReference>
<dbReference type="PANTHER" id="PTHR47891">
    <property type="entry name" value="TRANSPORTER-RELATED"/>
    <property type="match status" value="1"/>
</dbReference>
<dbReference type="SUPFAM" id="SSF143865">
    <property type="entry name" value="CorA soluble domain-like"/>
    <property type="match status" value="1"/>
</dbReference>